<gene>
    <name evidence="3" type="ORF">BCR38DRAFT_405846</name>
</gene>
<feature type="region of interest" description="Disordered" evidence="1">
    <location>
        <begin position="787"/>
        <end position="828"/>
    </location>
</feature>
<feature type="transmembrane region" description="Helical" evidence="2">
    <location>
        <begin position="1021"/>
        <end position="1041"/>
    </location>
</feature>
<evidence type="ECO:0000256" key="1">
    <source>
        <dbReference type="SAM" id="MobiDB-lite"/>
    </source>
</evidence>
<protein>
    <submittedName>
        <fullName evidence="3">Uncharacterized protein</fullName>
    </submittedName>
</protein>
<accession>A0A1Y2EF91</accession>
<feature type="compositionally biased region" description="Polar residues" evidence="1">
    <location>
        <begin position="337"/>
        <end position="351"/>
    </location>
</feature>
<feature type="compositionally biased region" description="Low complexity" evidence="1">
    <location>
        <begin position="193"/>
        <end position="210"/>
    </location>
</feature>
<feature type="compositionally biased region" description="Basic and acidic residues" evidence="1">
    <location>
        <begin position="461"/>
        <end position="477"/>
    </location>
</feature>
<comment type="caution">
    <text evidence="3">The sequence shown here is derived from an EMBL/GenBank/DDBJ whole genome shotgun (WGS) entry which is preliminary data.</text>
</comment>
<evidence type="ECO:0000313" key="3">
    <source>
        <dbReference type="EMBL" id="ORY70219.1"/>
    </source>
</evidence>
<feature type="compositionally biased region" description="Basic and acidic residues" evidence="1">
    <location>
        <begin position="1"/>
        <end position="10"/>
    </location>
</feature>
<organism evidence="3 4">
    <name type="scientific">Pseudomassariella vexata</name>
    <dbReference type="NCBI Taxonomy" id="1141098"/>
    <lineage>
        <taxon>Eukaryota</taxon>
        <taxon>Fungi</taxon>
        <taxon>Dikarya</taxon>
        <taxon>Ascomycota</taxon>
        <taxon>Pezizomycotina</taxon>
        <taxon>Sordariomycetes</taxon>
        <taxon>Xylariomycetidae</taxon>
        <taxon>Amphisphaeriales</taxon>
        <taxon>Pseudomassariaceae</taxon>
        <taxon>Pseudomassariella</taxon>
    </lineage>
</organism>
<keyword evidence="2" id="KW-1133">Transmembrane helix</keyword>
<feature type="region of interest" description="Disordered" evidence="1">
    <location>
        <begin position="622"/>
        <end position="654"/>
    </location>
</feature>
<keyword evidence="2" id="KW-0812">Transmembrane</keyword>
<feature type="compositionally biased region" description="Basic and acidic residues" evidence="1">
    <location>
        <begin position="644"/>
        <end position="654"/>
    </location>
</feature>
<feature type="region of interest" description="Disordered" evidence="1">
    <location>
        <begin position="455"/>
        <end position="488"/>
    </location>
</feature>
<feature type="region of interest" description="Disordered" evidence="1">
    <location>
        <begin position="393"/>
        <end position="423"/>
    </location>
</feature>
<sequence>MESKQARDEGDFFPFAASSGKSPNTPKEQERPGFKGSRSITPRGTLFTNLDEAHRKITSRLPSNNPYRKPSGGSQSAQDIPSQDLSTPISMPPDSGVAMMKPNHGLHQHATEIVLPLPSPQNPNRSLADRRAVKIEGPLSTHDDKNKNFAVAGSASAEDILPDDSNEFSHPGTEPSTVDKFVVQYAVGRGSRGRSLSIGSSEYHGYSYSSPRNSLQFDPYSRDGATTRLGFNDEEERNRFSRDLERGLPQWCDESEYTSSELPQIPLPHRQSVVAGDETLMQTTNVADAQGLLNANPDSNEIPPAVYDLFPQPLRIPSKDRASFQKSRPLEDVFSDADSSSIGYDPSTGSNDDPFRYDSARYRAFLKPGKERDVSQALRHVSGVGTYGEHLLKDSNANERARKGMKNSARESRDLSAPPLRSRKWLDQSEGGFFDQDTLPADQATVGKSREVKVIINHNPQPDKGKGKENHEKKEDSNFGLTIERNEQTSARLTKDATNDGDWVTEATSDIGYDRQAAPGKPLNYDIKPTGSSIADYSDNDEEAIRQGIVGSTEQILHHPSGESLSTTYRIHNVKGMPQQVMLLRTQVNRVNGFAQNSMRFKPDAGRLSGLYETPGMFQKLSKSKPFPGKPYQRADSSSYFTNKTDRTKPSKYDFRDSTSEYTVSVNDKKVNGDTYADIPSTSLASIDTEEVLNENPSGEHIGAPYQYPVDKHNQVNQKTLGDSHRNGLDFPRPDESSISRLEARQQMMYEADGKIIPFPPDSQNFGITSIGSKFSFPLLPLRDAQSLHKQRRESGETDETESAAKRKMRVYSDQSSQPNITPISLLPPSPAYLKGKSAVRRGSDFRRGSGFRRGSNVRRGSLLSTTFTPPHWVNSVEEISPLSDPSLHATPSASQAATALARYGGGEDTPAAKRGWFVQNNPRVSKLQRDKCAQQDDAENSLEMIARQGGAYRETDEYISNRVRKASKRHTIFFYGLVVLCLIPFIPPFALKGKFDNTLRHFTKGQVNRLTSDQRKFLQWMWLVQIVLIIVALTGCATYFGKP</sequence>
<feature type="compositionally biased region" description="Basic and acidic residues" evidence="1">
    <location>
        <begin position="722"/>
        <end position="738"/>
    </location>
</feature>
<dbReference type="RefSeq" id="XP_040720169.1">
    <property type="nucleotide sequence ID" value="XM_040857989.1"/>
</dbReference>
<feature type="region of interest" description="Disordered" evidence="1">
    <location>
        <begin position="719"/>
        <end position="738"/>
    </location>
</feature>
<dbReference type="InParanoid" id="A0A1Y2EF91"/>
<feature type="compositionally biased region" description="Polar residues" evidence="1">
    <location>
        <begin position="813"/>
        <end position="823"/>
    </location>
</feature>
<keyword evidence="4" id="KW-1185">Reference proteome</keyword>
<name>A0A1Y2EF91_9PEZI</name>
<keyword evidence="2" id="KW-0472">Membrane</keyword>
<evidence type="ECO:0000313" key="4">
    <source>
        <dbReference type="Proteomes" id="UP000193689"/>
    </source>
</evidence>
<feature type="region of interest" description="Disordered" evidence="1">
    <location>
        <begin position="1"/>
        <end position="102"/>
    </location>
</feature>
<dbReference type="Proteomes" id="UP000193689">
    <property type="component" value="Unassembled WGS sequence"/>
</dbReference>
<feature type="compositionally biased region" description="Polar residues" evidence="1">
    <location>
        <begin position="60"/>
        <end position="89"/>
    </location>
</feature>
<feature type="transmembrane region" description="Helical" evidence="2">
    <location>
        <begin position="973"/>
        <end position="992"/>
    </location>
</feature>
<feature type="compositionally biased region" description="Basic and acidic residues" evidence="1">
    <location>
        <begin position="320"/>
        <end position="331"/>
    </location>
</feature>
<reference evidence="3 4" key="1">
    <citation type="submission" date="2016-07" db="EMBL/GenBank/DDBJ databases">
        <title>Pervasive Adenine N6-methylation of Active Genes in Fungi.</title>
        <authorList>
            <consortium name="DOE Joint Genome Institute"/>
            <person name="Mondo S.J."/>
            <person name="Dannebaum R.O."/>
            <person name="Kuo R.C."/>
            <person name="Labutti K."/>
            <person name="Haridas S."/>
            <person name="Kuo A."/>
            <person name="Salamov A."/>
            <person name="Ahrendt S.R."/>
            <person name="Lipzen A."/>
            <person name="Sullivan W."/>
            <person name="Andreopoulos W.B."/>
            <person name="Clum A."/>
            <person name="Lindquist E."/>
            <person name="Daum C."/>
            <person name="Ramamoorthy G.K."/>
            <person name="Gryganskyi A."/>
            <person name="Culley D."/>
            <person name="Magnuson J.K."/>
            <person name="James T.Y."/>
            <person name="O'Malley M.A."/>
            <person name="Stajich J.E."/>
            <person name="Spatafora J.W."/>
            <person name="Visel A."/>
            <person name="Grigoriev I.V."/>
        </authorList>
    </citation>
    <scope>NUCLEOTIDE SEQUENCE [LARGE SCALE GENOMIC DNA]</scope>
    <source>
        <strain evidence="3 4">CBS 129021</strain>
    </source>
</reference>
<dbReference type="EMBL" id="MCFJ01000002">
    <property type="protein sequence ID" value="ORY70219.1"/>
    <property type="molecule type" value="Genomic_DNA"/>
</dbReference>
<dbReference type="OrthoDB" id="5353066at2759"/>
<feature type="region of interest" description="Disordered" evidence="1">
    <location>
        <begin position="192"/>
        <end position="221"/>
    </location>
</feature>
<dbReference type="AlphaFoldDB" id="A0A1Y2EF91"/>
<dbReference type="GeneID" id="63774201"/>
<proteinExistence type="predicted"/>
<feature type="compositionally biased region" description="Basic and acidic residues" evidence="1">
    <location>
        <begin position="393"/>
        <end position="414"/>
    </location>
</feature>
<feature type="compositionally biased region" description="Polar residues" evidence="1">
    <location>
        <begin position="38"/>
        <end position="48"/>
    </location>
</feature>
<feature type="region of interest" description="Disordered" evidence="1">
    <location>
        <begin position="320"/>
        <end position="355"/>
    </location>
</feature>
<evidence type="ECO:0000256" key="2">
    <source>
        <dbReference type="SAM" id="Phobius"/>
    </source>
</evidence>